<name>A0A967B479_9PROT</name>
<keyword evidence="1" id="KW-0812">Transmembrane</keyword>
<dbReference type="PANTHER" id="PTHR47755">
    <property type="entry name" value="CELL DIVISION PROTEIN FTSX"/>
    <property type="match status" value="1"/>
</dbReference>
<feature type="transmembrane region" description="Helical" evidence="1">
    <location>
        <begin position="21"/>
        <end position="43"/>
    </location>
</feature>
<evidence type="ECO:0000313" key="3">
    <source>
        <dbReference type="Proteomes" id="UP000597459"/>
    </source>
</evidence>
<evidence type="ECO:0000313" key="2">
    <source>
        <dbReference type="EMBL" id="NHO53450.1"/>
    </source>
</evidence>
<keyword evidence="2" id="KW-0132">Cell division</keyword>
<feature type="transmembrane region" description="Helical" evidence="1">
    <location>
        <begin position="226"/>
        <end position="247"/>
    </location>
</feature>
<organism evidence="2 3">
    <name type="scientific">Acetobacter estunensis</name>
    <dbReference type="NCBI Taxonomy" id="104097"/>
    <lineage>
        <taxon>Bacteria</taxon>
        <taxon>Pseudomonadati</taxon>
        <taxon>Pseudomonadota</taxon>
        <taxon>Alphaproteobacteria</taxon>
        <taxon>Acetobacterales</taxon>
        <taxon>Acetobacteraceae</taxon>
        <taxon>Acetobacter</taxon>
    </lineage>
</organism>
<dbReference type="EMBL" id="WOTH01000008">
    <property type="protein sequence ID" value="NHO53450.1"/>
    <property type="molecule type" value="Genomic_DNA"/>
</dbReference>
<dbReference type="PANTHER" id="PTHR47755:SF1">
    <property type="entry name" value="CELL DIVISION PROTEIN FTSX"/>
    <property type="match status" value="1"/>
</dbReference>
<protein>
    <submittedName>
        <fullName evidence="2">Cell division protein FtsX</fullName>
    </submittedName>
</protein>
<dbReference type="InterPro" id="IPR004513">
    <property type="entry name" value="FtsX"/>
</dbReference>
<gene>
    <name evidence="2" type="ORF">GOB87_05655</name>
</gene>
<proteinExistence type="predicted"/>
<dbReference type="RefSeq" id="WP_166313689.1">
    <property type="nucleotide sequence ID" value="NZ_WOTH01000008.1"/>
</dbReference>
<keyword evidence="3" id="KW-1185">Reference proteome</keyword>
<keyword evidence="2" id="KW-0131">Cell cycle</keyword>
<comment type="caution">
    <text evidence="2">The sequence shown here is derived from an EMBL/GenBank/DDBJ whole genome shotgun (WGS) entry which is preliminary data.</text>
</comment>
<dbReference type="Proteomes" id="UP000597459">
    <property type="component" value="Unassembled WGS sequence"/>
</dbReference>
<keyword evidence="1" id="KW-1133">Transmembrane helix</keyword>
<feature type="transmembrane region" description="Helical" evidence="1">
    <location>
        <begin position="166"/>
        <end position="193"/>
    </location>
</feature>
<reference evidence="2" key="1">
    <citation type="submission" date="2019-11" db="EMBL/GenBank/DDBJ databases">
        <title>Description of new Acetobacter species.</title>
        <authorList>
            <person name="Cleenwerck I."/>
            <person name="Sombolestani A.S."/>
        </authorList>
    </citation>
    <scope>NUCLEOTIDE SEQUENCE</scope>
    <source>
        <strain evidence="2">LMG 1626</strain>
    </source>
</reference>
<dbReference type="GO" id="GO:0016020">
    <property type="term" value="C:membrane"/>
    <property type="evidence" value="ECO:0007669"/>
    <property type="project" value="InterPro"/>
</dbReference>
<sequence length="316" mass="32988">MSSRKQARDGLALAHALPDRSLIAMVAAMSLLAALTFAGAFGARELSARWARGAANLMTVQVPDPEKPAIVPSDSAAASRADAVLSLLQTLPSLRRAHRLDTQELDRLLAPWLGNTGTSALPLPAVVEVDLTSGATLPDTFVTTVQSEAPGTLIERNDDWREQLHAIARSLLVCAALAITLVGGIAAAVIGMATRLGLGARRDSLIILHGLGAPDGYVAGRFARRVALLAFGGGALGTILAVLPIAVVSRLMAPLSGAAVSHETWPSLLRDSLHSLTIGGTSTDLLIGLGCIPLIMTILGWGTAQTIVRIWLRRLP</sequence>
<keyword evidence="1" id="KW-0472">Membrane</keyword>
<evidence type="ECO:0000256" key="1">
    <source>
        <dbReference type="SAM" id="Phobius"/>
    </source>
</evidence>
<dbReference type="AlphaFoldDB" id="A0A967B479"/>
<accession>A0A967B479</accession>
<dbReference type="GO" id="GO:0032153">
    <property type="term" value="C:cell division site"/>
    <property type="evidence" value="ECO:0007669"/>
    <property type="project" value="TreeGrafter"/>
</dbReference>
<feature type="transmembrane region" description="Helical" evidence="1">
    <location>
        <begin position="285"/>
        <end position="312"/>
    </location>
</feature>
<dbReference type="GO" id="GO:0051301">
    <property type="term" value="P:cell division"/>
    <property type="evidence" value="ECO:0007669"/>
    <property type="project" value="UniProtKB-KW"/>
</dbReference>